<name>A0A015V254_BACFG</name>
<feature type="signal peptide" evidence="1">
    <location>
        <begin position="1"/>
        <end position="21"/>
    </location>
</feature>
<organism evidence="2 3">
    <name type="scientific">Bacteroides fragilis str. 3998T(B)3</name>
    <dbReference type="NCBI Taxonomy" id="1339316"/>
    <lineage>
        <taxon>Bacteria</taxon>
        <taxon>Pseudomonadati</taxon>
        <taxon>Bacteroidota</taxon>
        <taxon>Bacteroidia</taxon>
        <taxon>Bacteroidales</taxon>
        <taxon>Bacteroidaceae</taxon>
        <taxon>Bacteroides</taxon>
    </lineage>
</organism>
<dbReference type="AlphaFoldDB" id="A0A015V254"/>
<evidence type="ECO:0000313" key="2">
    <source>
        <dbReference type="EMBL" id="EXY89351.1"/>
    </source>
</evidence>
<sequence>MFYAVFLYKMLASSIFMFTFATSSTETIEFKNNHIKKKKEL</sequence>
<proteinExistence type="predicted"/>
<keyword evidence="1" id="KW-0732">Signal</keyword>
<reference evidence="2 3" key="1">
    <citation type="submission" date="2014-02" db="EMBL/GenBank/DDBJ databases">
        <authorList>
            <person name="Sears C."/>
            <person name="Carroll K."/>
            <person name="Sack B.R."/>
            <person name="Qadri F."/>
            <person name="Myers L.L."/>
            <person name="Chung G.-T."/>
            <person name="Escheverria P."/>
            <person name="Fraser C.M."/>
            <person name="Sadzewicz L."/>
            <person name="Shefchek K.A."/>
            <person name="Tallon L."/>
            <person name="Das S.P."/>
            <person name="Daugherty S."/>
            <person name="Mongodin E.F."/>
        </authorList>
    </citation>
    <scope>NUCLEOTIDE SEQUENCE [LARGE SCALE GENOMIC DNA]</scope>
    <source>
        <strain evidence="3">3998T(B)3</strain>
    </source>
</reference>
<gene>
    <name evidence="2" type="ORF">M125_4019</name>
</gene>
<comment type="caution">
    <text evidence="2">The sequence shown here is derived from an EMBL/GenBank/DDBJ whole genome shotgun (WGS) entry which is preliminary data.</text>
</comment>
<dbReference type="Proteomes" id="UP000020773">
    <property type="component" value="Unassembled WGS sequence"/>
</dbReference>
<dbReference type="PATRIC" id="fig|1339316.3.peg.3800"/>
<protein>
    <submittedName>
        <fullName evidence="2">Putative glutamate dehydrogenase</fullName>
    </submittedName>
</protein>
<feature type="chain" id="PRO_5001477787" evidence="1">
    <location>
        <begin position="22"/>
        <end position="41"/>
    </location>
</feature>
<accession>A0A015V254</accession>
<dbReference type="EMBL" id="JGDB01000254">
    <property type="protein sequence ID" value="EXY89351.1"/>
    <property type="molecule type" value="Genomic_DNA"/>
</dbReference>
<evidence type="ECO:0000256" key="1">
    <source>
        <dbReference type="SAM" id="SignalP"/>
    </source>
</evidence>
<evidence type="ECO:0000313" key="3">
    <source>
        <dbReference type="Proteomes" id="UP000020773"/>
    </source>
</evidence>